<feature type="transmembrane region" description="Helical" evidence="10">
    <location>
        <begin position="203"/>
        <end position="220"/>
    </location>
</feature>
<evidence type="ECO:0000256" key="7">
    <source>
        <dbReference type="ARBA" id="ARBA00023098"/>
    </source>
</evidence>
<evidence type="ECO:0000256" key="10">
    <source>
        <dbReference type="RuleBase" id="RU361115"/>
    </source>
</evidence>
<dbReference type="GO" id="GO:0005789">
    <property type="term" value="C:endoplasmic reticulum membrane"/>
    <property type="evidence" value="ECO:0007669"/>
    <property type="project" value="TreeGrafter"/>
</dbReference>
<comment type="caution">
    <text evidence="11">The sequence shown here is derived from an EMBL/GenBank/DDBJ whole genome shotgun (WGS) entry which is preliminary data.</text>
</comment>
<feature type="transmembrane region" description="Helical" evidence="10">
    <location>
        <begin position="163"/>
        <end position="183"/>
    </location>
</feature>
<comment type="subcellular location">
    <subcellularLocation>
        <location evidence="1">Membrane</location>
        <topology evidence="1">Multi-pass membrane protein</topology>
    </subcellularLocation>
</comment>
<dbReference type="InterPro" id="IPR002076">
    <property type="entry name" value="ELO_fam"/>
</dbReference>
<evidence type="ECO:0000256" key="5">
    <source>
        <dbReference type="ARBA" id="ARBA00022832"/>
    </source>
</evidence>
<dbReference type="EC" id="2.3.1.199" evidence="10"/>
<dbReference type="GO" id="GO:0034625">
    <property type="term" value="P:fatty acid elongation, monounsaturated fatty acid"/>
    <property type="evidence" value="ECO:0007669"/>
    <property type="project" value="TreeGrafter"/>
</dbReference>
<comment type="similarity">
    <text evidence="10">Belongs to the ELO family.</text>
</comment>
<keyword evidence="7 10" id="KW-0443">Lipid metabolism</keyword>
<keyword evidence="9 10" id="KW-0275">Fatty acid biosynthesis</keyword>
<evidence type="ECO:0000256" key="2">
    <source>
        <dbReference type="ARBA" id="ARBA00022516"/>
    </source>
</evidence>
<dbReference type="OrthoDB" id="434092at2759"/>
<evidence type="ECO:0000256" key="1">
    <source>
        <dbReference type="ARBA" id="ARBA00004141"/>
    </source>
</evidence>
<dbReference type="AlphaFoldDB" id="A0A814EUG9"/>
<feature type="transmembrane region" description="Helical" evidence="10">
    <location>
        <begin position="232"/>
        <end position="249"/>
    </location>
</feature>
<keyword evidence="4 10" id="KW-0812">Transmembrane</keyword>
<dbReference type="GO" id="GO:0009922">
    <property type="term" value="F:fatty acid elongase activity"/>
    <property type="evidence" value="ECO:0007669"/>
    <property type="project" value="UniProtKB-EC"/>
</dbReference>
<dbReference type="PANTHER" id="PTHR11157:SF126">
    <property type="entry name" value="ELONGATION OF VERY LONG CHAIN FATTY ACIDS PROTEIN"/>
    <property type="match status" value="1"/>
</dbReference>
<dbReference type="PANTHER" id="PTHR11157">
    <property type="entry name" value="FATTY ACID ACYL TRANSFERASE-RELATED"/>
    <property type="match status" value="1"/>
</dbReference>
<dbReference type="PROSITE" id="PS01188">
    <property type="entry name" value="ELO"/>
    <property type="match status" value="1"/>
</dbReference>
<dbReference type="EMBL" id="CAJNOC010003171">
    <property type="protein sequence ID" value="CAF0970930.1"/>
    <property type="molecule type" value="Genomic_DNA"/>
</dbReference>
<proteinExistence type="inferred from homology"/>
<dbReference type="GO" id="GO:0042761">
    <property type="term" value="P:very long-chain fatty acid biosynthetic process"/>
    <property type="evidence" value="ECO:0007669"/>
    <property type="project" value="TreeGrafter"/>
</dbReference>
<gene>
    <name evidence="11" type="ORF">OXX778_LOCUS14913</name>
</gene>
<name>A0A814EUG9_9BILA</name>
<dbReference type="GO" id="GO:0034626">
    <property type="term" value="P:fatty acid elongation, polyunsaturated fatty acid"/>
    <property type="evidence" value="ECO:0007669"/>
    <property type="project" value="TreeGrafter"/>
</dbReference>
<evidence type="ECO:0000313" key="11">
    <source>
        <dbReference type="EMBL" id="CAF0970930.1"/>
    </source>
</evidence>
<keyword evidence="8 10" id="KW-0472">Membrane</keyword>
<dbReference type="Pfam" id="PF01151">
    <property type="entry name" value="ELO"/>
    <property type="match status" value="1"/>
</dbReference>
<reference evidence="11" key="1">
    <citation type="submission" date="2021-02" db="EMBL/GenBank/DDBJ databases">
        <authorList>
            <person name="Nowell W R."/>
        </authorList>
    </citation>
    <scope>NUCLEOTIDE SEQUENCE</scope>
    <source>
        <strain evidence="11">Ploen Becks lab</strain>
    </source>
</reference>
<dbReference type="Proteomes" id="UP000663879">
    <property type="component" value="Unassembled WGS sequence"/>
</dbReference>
<keyword evidence="6 10" id="KW-1133">Transmembrane helix</keyword>
<feature type="transmembrane region" description="Helical" evidence="10">
    <location>
        <begin position="28"/>
        <end position="45"/>
    </location>
</feature>
<sequence>MDRIVQNYEYYMSRVDRRVQNWFGMGEPWVTAGFLIAYVLSIIGIKKFMANRKPFELRIFMILYNFFQVIVSFYIFVEIAVVAIQSKYSMTCEPVDYSNDPLALRMASVLHLYYIMKKVDLLDTVIFALRKKANQISFLHVFHHSSMVINSYSGVMWVPGGQTFFLCCLNSLVHAIMYGYYGLSACGPSIQKYLWWKKYLTQVQLTQFMIIMTHAVVNIFQKDCAYPKGYSIAFVLYGIFITSLFMNFYKKSYTKTEGKIEKLKQ</sequence>
<feature type="transmembrane region" description="Helical" evidence="10">
    <location>
        <begin position="57"/>
        <end position="77"/>
    </location>
</feature>
<comment type="catalytic activity">
    <reaction evidence="10">
        <text>a very-long-chain acyl-CoA + malonyl-CoA + H(+) = a very-long-chain 3-oxoacyl-CoA + CO2 + CoA</text>
        <dbReference type="Rhea" id="RHEA:32727"/>
        <dbReference type="ChEBI" id="CHEBI:15378"/>
        <dbReference type="ChEBI" id="CHEBI:16526"/>
        <dbReference type="ChEBI" id="CHEBI:57287"/>
        <dbReference type="ChEBI" id="CHEBI:57384"/>
        <dbReference type="ChEBI" id="CHEBI:90725"/>
        <dbReference type="ChEBI" id="CHEBI:90736"/>
        <dbReference type="EC" id="2.3.1.199"/>
    </reaction>
</comment>
<protein>
    <recommendedName>
        <fullName evidence="10">Elongation of very long chain fatty acids protein</fullName>
        <ecNumber evidence="10">2.3.1.199</ecNumber>
    </recommendedName>
    <alternativeName>
        <fullName evidence="10">Very-long-chain 3-oxoacyl-CoA synthase</fullName>
    </alternativeName>
</protein>
<evidence type="ECO:0000256" key="6">
    <source>
        <dbReference type="ARBA" id="ARBA00022989"/>
    </source>
</evidence>
<evidence type="ECO:0000313" key="12">
    <source>
        <dbReference type="Proteomes" id="UP000663879"/>
    </source>
</evidence>
<evidence type="ECO:0000256" key="8">
    <source>
        <dbReference type="ARBA" id="ARBA00023136"/>
    </source>
</evidence>
<keyword evidence="5 10" id="KW-0276">Fatty acid metabolism</keyword>
<dbReference type="InterPro" id="IPR030457">
    <property type="entry name" value="ELO_CS"/>
</dbReference>
<organism evidence="11 12">
    <name type="scientific">Brachionus calyciflorus</name>
    <dbReference type="NCBI Taxonomy" id="104777"/>
    <lineage>
        <taxon>Eukaryota</taxon>
        <taxon>Metazoa</taxon>
        <taxon>Spiralia</taxon>
        <taxon>Gnathifera</taxon>
        <taxon>Rotifera</taxon>
        <taxon>Eurotatoria</taxon>
        <taxon>Monogononta</taxon>
        <taxon>Pseudotrocha</taxon>
        <taxon>Ploima</taxon>
        <taxon>Brachionidae</taxon>
        <taxon>Brachionus</taxon>
    </lineage>
</organism>
<evidence type="ECO:0000256" key="9">
    <source>
        <dbReference type="ARBA" id="ARBA00023160"/>
    </source>
</evidence>
<keyword evidence="12" id="KW-1185">Reference proteome</keyword>
<evidence type="ECO:0000256" key="3">
    <source>
        <dbReference type="ARBA" id="ARBA00022679"/>
    </source>
</evidence>
<keyword evidence="3 10" id="KW-0808">Transferase</keyword>
<dbReference type="GO" id="GO:0019367">
    <property type="term" value="P:fatty acid elongation, saturated fatty acid"/>
    <property type="evidence" value="ECO:0007669"/>
    <property type="project" value="TreeGrafter"/>
</dbReference>
<evidence type="ECO:0000256" key="4">
    <source>
        <dbReference type="ARBA" id="ARBA00022692"/>
    </source>
</evidence>
<dbReference type="GO" id="GO:0030148">
    <property type="term" value="P:sphingolipid biosynthetic process"/>
    <property type="evidence" value="ECO:0007669"/>
    <property type="project" value="TreeGrafter"/>
</dbReference>
<accession>A0A814EUG9</accession>
<keyword evidence="2 10" id="KW-0444">Lipid biosynthesis</keyword>
<feature type="transmembrane region" description="Helical" evidence="10">
    <location>
        <begin position="136"/>
        <end position="157"/>
    </location>
</feature>